<dbReference type="PANTHER" id="PTHR21363:SF0">
    <property type="entry name" value="PREPHENATE DEHYDROGENASE [NADP(+)]"/>
    <property type="match status" value="1"/>
</dbReference>
<sequence>MALRISLLGLNQTAVSIGLALQKNTAQLERVGSDADLIAEQKALHLKAIDRIIHNLHAAVEKADVVILCLPVDEIRSTLEAIAPSLKAGAVVLDTSPLSNTVFNWAKNLLPEERYLISFTPALNPSFLTDTDESLDKASPDYFQRGLIVITAPPDTHADALKLAGDLAEMIGGKPFYADPFEADGLMAMVDLLPKLTAAGMMRAAMNQPGWREGRKLAGRSFVEVTEPLLHLNEQKLLGQTAIFNSDNAIRLLDALIGELEDFREMLLNQDDQALHQALTSAQQQRIQWWQDRLEGMWDVPSSPSILPTSGQLIGRLFGLGKRPREQGKGNKPSR</sequence>
<dbReference type="SUPFAM" id="SSF51735">
    <property type="entry name" value="NAD(P)-binding Rossmann-fold domains"/>
    <property type="match status" value="1"/>
</dbReference>
<dbReference type="Pfam" id="PF02153">
    <property type="entry name" value="PDH_N"/>
    <property type="match status" value="1"/>
</dbReference>
<dbReference type="GO" id="GO:0006571">
    <property type="term" value="P:tyrosine biosynthetic process"/>
    <property type="evidence" value="ECO:0007669"/>
    <property type="project" value="InterPro"/>
</dbReference>
<keyword evidence="2" id="KW-0560">Oxidoreductase</keyword>
<protein>
    <recommendedName>
        <fullName evidence="3">Prephenate/arogenate dehydrogenase domain-containing protein</fullName>
    </recommendedName>
</protein>
<dbReference type="Gene3D" id="3.40.50.720">
    <property type="entry name" value="NAD(P)-binding Rossmann-like Domain"/>
    <property type="match status" value="1"/>
</dbReference>
<organism evidence="4 5">
    <name type="scientific">Bellilinea caldifistulae</name>
    <dbReference type="NCBI Taxonomy" id="360411"/>
    <lineage>
        <taxon>Bacteria</taxon>
        <taxon>Bacillati</taxon>
        <taxon>Chloroflexota</taxon>
        <taxon>Anaerolineae</taxon>
        <taxon>Anaerolineales</taxon>
        <taxon>Anaerolineaceae</taxon>
        <taxon>Bellilinea</taxon>
    </lineage>
</organism>
<comment type="caution">
    <text evidence="4">The sequence shown here is derived from an EMBL/GenBank/DDBJ whole genome shotgun (WGS) entry which is preliminary data.</text>
</comment>
<dbReference type="Proteomes" id="UP000050514">
    <property type="component" value="Unassembled WGS sequence"/>
</dbReference>
<reference evidence="4 5" key="1">
    <citation type="submission" date="2015-07" db="EMBL/GenBank/DDBJ databases">
        <title>Draft genome of Bellilinea caldifistulae DSM 17877.</title>
        <authorList>
            <person name="Hemp J."/>
            <person name="Ward L.M."/>
            <person name="Pace L.A."/>
            <person name="Fischer W.W."/>
        </authorList>
    </citation>
    <scope>NUCLEOTIDE SEQUENCE [LARGE SCALE GENOMIC DNA]</scope>
    <source>
        <strain evidence="4 5">GOMI-1</strain>
    </source>
</reference>
<dbReference type="GO" id="GO:0004665">
    <property type="term" value="F:prephenate dehydrogenase (NADP+) activity"/>
    <property type="evidence" value="ECO:0007669"/>
    <property type="project" value="InterPro"/>
</dbReference>
<dbReference type="InterPro" id="IPR003099">
    <property type="entry name" value="Prephen_DH"/>
</dbReference>
<evidence type="ECO:0000256" key="2">
    <source>
        <dbReference type="ARBA" id="ARBA00023002"/>
    </source>
</evidence>
<evidence type="ECO:0000313" key="5">
    <source>
        <dbReference type="Proteomes" id="UP000050514"/>
    </source>
</evidence>
<feature type="domain" description="Prephenate/arogenate dehydrogenase" evidence="3">
    <location>
        <begin position="3"/>
        <end position="297"/>
    </location>
</feature>
<dbReference type="GO" id="GO:0070403">
    <property type="term" value="F:NAD+ binding"/>
    <property type="evidence" value="ECO:0007669"/>
    <property type="project" value="InterPro"/>
</dbReference>
<dbReference type="InterPro" id="IPR050812">
    <property type="entry name" value="Preph/Arog_dehydrog"/>
</dbReference>
<dbReference type="STRING" id="360411.AC812_09295"/>
<dbReference type="SUPFAM" id="SSF48179">
    <property type="entry name" value="6-phosphogluconate dehydrogenase C-terminal domain-like"/>
    <property type="match status" value="1"/>
</dbReference>
<comment type="similarity">
    <text evidence="1">Belongs to the prephenate/arogenate dehydrogenase family.</text>
</comment>
<dbReference type="Gene3D" id="1.10.3660.10">
    <property type="entry name" value="6-phosphogluconate dehydrogenase C-terminal like domain"/>
    <property type="match status" value="1"/>
</dbReference>
<dbReference type="EMBL" id="LGHJ01000014">
    <property type="protein sequence ID" value="KPL75452.1"/>
    <property type="molecule type" value="Genomic_DNA"/>
</dbReference>
<dbReference type="OrthoDB" id="9802008at2"/>
<evidence type="ECO:0000256" key="1">
    <source>
        <dbReference type="ARBA" id="ARBA00007964"/>
    </source>
</evidence>
<dbReference type="InterPro" id="IPR008927">
    <property type="entry name" value="6-PGluconate_DH-like_C_sf"/>
</dbReference>
<evidence type="ECO:0000313" key="4">
    <source>
        <dbReference type="EMBL" id="KPL75452.1"/>
    </source>
</evidence>
<dbReference type="AlphaFoldDB" id="A0A0P6X2Z0"/>
<dbReference type="RefSeq" id="WP_061914168.1">
    <property type="nucleotide sequence ID" value="NZ_DF967971.1"/>
</dbReference>
<dbReference type="PANTHER" id="PTHR21363">
    <property type="entry name" value="PREPHENATE DEHYDROGENASE"/>
    <property type="match status" value="1"/>
</dbReference>
<evidence type="ECO:0000259" key="3">
    <source>
        <dbReference type="PROSITE" id="PS51176"/>
    </source>
</evidence>
<name>A0A0P6X2Z0_9CHLR</name>
<proteinExistence type="inferred from homology"/>
<dbReference type="InterPro" id="IPR036291">
    <property type="entry name" value="NAD(P)-bd_dom_sf"/>
</dbReference>
<accession>A0A0P6X2Z0</accession>
<dbReference type="InterPro" id="IPR046826">
    <property type="entry name" value="PDH_N"/>
</dbReference>
<dbReference type="GO" id="GO:0008977">
    <property type="term" value="F:prephenate dehydrogenase (NAD+) activity"/>
    <property type="evidence" value="ECO:0007669"/>
    <property type="project" value="InterPro"/>
</dbReference>
<dbReference type="PROSITE" id="PS51176">
    <property type="entry name" value="PDH_ADH"/>
    <property type="match status" value="1"/>
</dbReference>
<keyword evidence="5" id="KW-1185">Reference proteome</keyword>
<gene>
    <name evidence="4" type="ORF">AC812_09295</name>
</gene>